<evidence type="ECO:0000256" key="3">
    <source>
        <dbReference type="SAM" id="SignalP"/>
    </source>
</evidence>
<feature type="signal peptide" evidence="3">
    <location>
        <begin position="1"/>
        <end position="19"/>
    </location>
</feature>
<feature type="domain" description="Cystatin" evidence="4">
    <location>
        <begin position="27"/>
        <end position="106"/>
    </location>
</feature>
<protein>
    <recommendedName>
        <fullName evidence="4">Cystatin domain-containing protein</fullName>
    </recommendedName>
</protein>
<dbReference type="PANTHER" id="PTHR47364:SF2">
    <property type="entry name" value="CYSTEINE PROTEINASE INHIBITOR 5"/>
    <property type="match status" value="1"/>
</dbReference>
<dbReference type="OrthoDB" id="2016588at2759"/>
<dbReference type="EMBL" id="MU091566">
    <property type="protein sequence ID" value="KAF7846922.1"/>
    <property type="molecule type" value="Genomic_DNA"/>
</dbReference>
<evidence type="ECO:0000313" key="6">
    <source>
        <dbReference type="Proteomes" id="UP000806378"/>
    </source>
</evidence>
<sequence>MRLLILAAAAILLLLKVSASGPYTTELLVVGWNPIKNLSDPYTHNDEAKTGLVLEKVVGGDTQVVSGTGYRLVIEVKDGAKIKNYVALVWDQSWKHFRRLLSFKPFSLNV</sequence>
<dbReference type="InterPro" id="IPR046350">
    <property type="entry name" value="Cystatin_sf"/>
</dbReference>
<evidence type="ECO:0000256" key="1">
    <source>
        <dbReference type="ARBA" id="ARBA00022690"/>
    </source>
</evidence>
<name>A0A8T0CJE1_CORYI</name>
<dbReference type="SUPFAM" id="SSF54403">
    <property type="entry name" value="Cystatin/monellin"/>
    <property type="match status" value="1"/>
</dbReference>
<evidence type="ECO:0000313" key="5">
    <source>
        <dbReference type="EMBL" id="KAF7846922.1"/>
    </source>
</evidence>
<evidence type="ECO:0000256" key="2">
    <source>
        <dbReference type="ARBA" id="ARBA00022704"/>
    </source>
</evidence>
<feature type="chain" id="PRO_5035897638" description="Cystatin domain-containing protein" evidence="3">
    <location>
        <begin position="20"/>
        <end position="110"/>
    </location>
</feature>
<dbReference type="InterPro" id="IPR000010">
    <property type="entry name" value="Cystatin_dom"/>
</dbReference>
<dbReference type="PANTHER" id="PTHR47364">
    <property type="entry name" value="CYSTEINE PROTEINASE INHIBITOR 5"/>
    <property type="match status" value="1"/>
</dbReference>
<dbReference type="Gramene" id="rna-gnl|WGS:JABURB|Cocit.L3589.1">
    <property type="protein sequence ID" value="cds-KAF7846922.1"/>
    <property type="gene ID" value="gene-BT93_L3589"/>
</dbReference>
<dbReference type="Gene3D" id="3.10.450.10">
    <property type="match status" value="1"/>
</dbReference>
<dbReference type="CDD" id="cd00042">
    <property type="entry name" value="CY"/>
    <property type="match status" value="1"/>
</dbReference>
<keyword evidence="6" id="KW-1185">Reference proteome</keyword>
<gene>
    <name evidence="5" type="ORF">BT93_L3589</name>
</gene>
<dbReference type="AlphaFoldDB" id="A0A8T0CJE1"/>
<keyword evidence="3" id="KW-0732">Signal</keyword>
<organism evidence="5 6">
    <name type="scientific">Corymbia citriodora subsp. variegata</name>
    <dbReference type="NCBI Taxonomy" id="360336"/>
    <lineage>
        <taxon>Eukaryota</taxon>
        <taxon>Viridiplantae</taxon>
        <taxon>Streptophyta</taxon>
        <taxon>Embryophyta</taxon>
        <taxon>Tracheophyta</taxon>
        <taxon>Spermatophyta</taxon>
        <taxon>Magnoliopsida</taxon>
        <taxon>eudicotyledons</taxon>
        <taxon>Gunneridae</taxon>
        <taxon>Pentapetalae</taxon>
        <taxon>rosids</taxon>
        <taxon>malvids</taxon>
        <taxon>Myrtales</taxon>
        <taxon>Myrtaceae</taxon>
        <taxon>Myrtoideae</taxon>
        <taxon>Eucalypteae</taxon>
        <taxon>Corymbia</taxon>
    </lineage>
</organism>
<comment type="caution">
    <text evidence="5">The sequence shown here is derived from an EMBL/GenBank/DDBJ whole genome shotgun (WGS) entry which is preliminary data.</text>
</comment>
<reference evidence="5" key="1">
    <citation type="submission" date="2020-05" db="EMBL/GenBank/DDBJ databases">
        <title>WGS assembly of Corymbia citriodora subspecies variegata.</title>
        <authorList>
            <person name="Barry K."/>
            <person name="Hundley H."/>
            <person name="Shu S."/>
            <person name="Jenkins J."/>
            <person name="Grimwood J."/>
            <person name="Baten A."/>
        </authorList>
    </citation>
    <scope>NUCLEOTIDE SEQUENCE</scope>
    <source>
        <strain evidence="5">CV2-018</strain>
    </source>
</reference>
<accession>A0A8T0CJE1</accession>
<keyword evidence="2" id="KW-0789">Thiol protease inhibitor</keyword>
<proteinExistence type="predicted"/>
<dbReference type="SMART" id="SM00043">
    <property type="entry name" value="CY"/>
    <property type="match status" value="1"/>
</dbReference>
<keyword evidence="1" id="KW-0646">Protease inhibitor</keyword>
<dbReference type="GO" id="GO:0004869">
    <property type="term" value="F:cysteine-type endopeptidase inhibitor activity"/>
    <property type="evidence" value="ECO:0007669"/>
    <property type="project" value="UniProtKB-KW"/>
</dbReference>
<dbReference type="Proteomes" id="UP000806378">
    <property type="component" value="Unassembled WGS sequence"/>
</dbReference>
<evidence type="ECO:0000259" key="4">
    <source>
        <dbReference type="SMART" id="SM00043"/>
    </source>
</evidence>
<dbReference type="Pfam" id="PF16845">
    <property type="entry name" value="SQAPI"/>
    <property type="match status" value="1"/>
</dbReference>